<accession>A0A9P1M875</accession>
<keyword evidence="3" id="KW-1185">Reference proteome</keyword>
<feature type="compositionally biased region" description="Polar residues" evidence="1">
    <location>
        <begin position="120"/>
        <end position="130"/>
    </location>
</feature>
<dbReference type="Proteomes" id="UP000838763">
    <property type="component" value="Unassembled WGS sequence"/>
</dbReference>
<evidence type="ECO:0000256" key="1">
    <source>
        <dbReference type="SAM" id="MobiDB-lite"/>
    </source>
</evidence>
<organism evidence="2 3">
    <name type="scientific">Parascedosporium putredinis</name>
    <dbReference type="NCBI Taxonomy" id="1442378"/>
    <lineage>
        <taxon>Eukaryota</taxon>
        <taxon>Fungi</taxon>
        <taxon>Dikarya</taxon>
        <taxon>Ascomycota</taxon>
        <taxon>Pezizomycotina</taxon>
        <taxon>Sordariomycetes</taxon>
        <taxon>Hypocreomycetidae</taxon>
        <taxon>Microascales</taxon>
        <taxon>Microascaceae</taxon>
        <taxon>Parascedosporium</taxon>
    </lineage>
</organism>
<feature type="region of interest" description="Disordered" evidence="1">
    <location>
        <begin position="71"/>
        <end position="130"/>
    </location>
</feature>
<comment type="caution">
    <text evidence="2">The sequence shown here is derived from an EMBL/GenBank/DDBJ whole genome shotgun (WGS) entry which is preliminary data.</text>
</comment>
<protein>
    <submittedName>
        <fullName evidence="2">Uncharacterized protein</fullName>
    </submittedName>
</protein>
<feature type="compositionally biased region" description="Low complexity" evidence="1">
    <location>
        <begin position="83"/>
        <end position="113"/>
    </location>
</feature>
<dbReference type="EMBL" id="CALLCH030000001">
    <property type="protein sequence ID" value="CAI4211346.1"/>
    <property type="molecule type" value="Genomic_DNA"/>
</dbReference>
<reference evidence="2" key="1">
    <citation type="submission" date="2022-11" db="EMBL/GenBank/DDBJ databases">
        <authorList>
            <person name="Scott C."/>
            <person name="Bruce N."/>
        </authorList>
    </citation>
    <scope>NUCLEOTIDE SEQUENCE</scope>
</reference>
<gene>
    <name evidence="2" type="ORF">PPNO1_LOCUS1141</name>
</gene>
<evidence type="ECO:0000313" key="3">
    <source>
        <dbReference type="Proteomes" id="UP000838763"/>
    </source>
</evidence>
<dbReference type="AlphaFoldDB" id="A0A9P1M875"/>
<name>A0A9P1M875_9PEZI</name>
<proteinExistence type="predicted"/>
<sequence length="130" mass="14110">MNARFQTGANPLTLEKLRAPDQVSAPVPTEYVWTVTPLTYESNFRLAPIHFLIELEDALGFNSQFVEIQEADKGSGVTRMAGSTPTHTTTTETSTSGSSTSSSTGSSTDTNNTTEKEPLTFNNSTLRFEV</sequence>
<evidence type="ECO:0000313" key="2">
    <source>
        <dbReference type="EMBL" id="CAI4211346.1"/>
    </source>
</evidence>